<dbReference type="GO" id="GO:0016020">
    <property type="term" value="C:membrane"/>
    <property type="evidence" value="ECO:0007669"/>
    <property type="project" value="TreeGrafter"/>
</dbReference>
<evidence type="ECO:0000256" key="1">
    <source>
        <dbReference type="ARBA" id="ARBA00006484"/>
    </source>
</evidence>
<feature type="transmembrane region" description="Helical" evidence="4">
    <location>
        <begin position="165"/>
        <end position="186"/>
    </location>
</feature>
<keyword evidence="2" id="KW-0560">Oxidoreductase</keyword>
<evidence type="ECO:0000256" key="3">
    <source>
        <dbReference type="RuleBase" id="RU000363"/>
    </source>
</evidence>
<proteinExistence type="inferred from homology"/>
<reference evidence="5" key="1">
    <citation type="submission" date="2021-01" db="EMBL/GenBank/DDBJ databases">
        <title>Description of Breznakiella homolactica.</title>
        <authorList>
            <person name="Song Y."/>
            <person name="Brune A."/>
        </authorList>
    </citation>
    <scope>NUCLEOTIDE SEQUENCE</scope>
    <source>
        <strain evidence="5">RmG30</strain>
    </source>
</reference>
<evidence type="ECO:0000256" key="4">
    <source>
        <dbReference type="SAM" id="Phobius"/>
    </source>
</evidence>
<keyword evidence="6" id="KW-1185">Reference proteome</keyword>
<evidence type="ECO:0000313" key="6">
    <source>
        <dbReference type="Proteomes" id="UP000595917"/>
    </source>
</evidence>
<dbReference type="PRINTS" id="PR00080">
    <property type="entry name" value="SDRFAMILY"/>
</dbReference>
<dbReference type="Pfam" id="PF00106">
    <property type="entry name" value="adh_short"/>
    <property type="match status" value="1"/>
</dbReference>
<dbReference type="GO" id="GO:0016491">
    <property type="term" value="F:oxidoreductase activity"/>
    <property type="evidence" value="ECO:0007669"/>
    <property type="project" value="UniProtKB-KW"/>
</dbReference>
<dbReference type="SUPFAM" id="SSF51735">
    <property type="entry name" value="NAD(P)-binding Rossmann-fold domains"/>
    <property type="match status" value="1"/>
</dbReference>
<dbReference type="PROSITE" id="PS00061">
    <property type="entry name" value="ADH_SHORT"/>
    <property type="match status" value="1"/>
</dbReference>
<keyword evidence="4" id="KW-0812">Transmembrane</keyword>
<dbReference type="KEGG" id="bhc:JFL75_05310"/>
<protein>
    <submittedName>
        <fullName evidence="5">SDR family NAD(P)-dependent oxidoreductase</fullName>
    </submittedName>
</protein>
<organism evidence="5 6">
    <name type="scientific">Breznakiella homolactica</name>
    <dbReference type="NCBI Taxonomy" id="2798577"/>
    <lineage>
        <taxon>Bacteria</taxon>
        <taxon>Pseudomonadati</taxon>
        <taxon>Spirochaetota</taxon>
        <taxon>Spirochaetia</taxon>
        <taxon>Spirochaetales</taxon>
        <taxon>Breznakiellaceae</taxon>
        <taxon>Breznakiella</taxon>
    </lineage>
</organism>
<sequence>MKKNAAERKERPFIPEPGIVLITGASSGIGEAFARYLTGCISGKETNPGLPGFDELWLVARRGERLLELADELLKSVSAGKGSAEFSIRTFTQDLVEPGAGERLEAEVEEAGKPLRILINNAGYGSYGPFSEVDLDTQLGQIDLNCRSLTELCGRLDPYLLKNSMVINTASLAAFAPLGGFAVYAATKAFVLSFSVALAAEWRSRGIRVCALCPGPVQSEFALVASGGVRKEVRHGYPAAVLVRDCLRQAARRKIISLPRFLWQIQRYAGKFAGPVASAFFSWRFMRRPHAPKA</sequence>
<comment type="similarity">
    <text evidence="1 3">Belongs to the short-chain dehydrogenases/reductases (SDR) family.</text>
</comment>
<accession>A0A7T8BCJ4</accession>
<dbReference type="PRINTS" id="PR00081">
    <property type="entry name" value="GDHRDH"/>
</dbReference>
<dbReference type="PANTHER" id="PTHR44196:SF2">
    <property type="entry name" value="SHORT-CHAIN DEHYDROGENASE-RELATED"/>
    <property type="match status" value="1"/>
</dbReference>
<gene>
    <name evidence="5" type="ORF">JFL75_05310</name>
</gene>
<dbReference type="PANTHER" id="PTHR44196">
    <property type="entry name" value="DEHYDROGENASE/REDUCTASE SDR FAMILY MEMBER 7B"/>
    <property type="match status" value="1"/>
</dbReference>
<evidence type="ECO:0000256" key="2">
    <source>
        <dbReference type="ARBA" id="ARBA00023002"/>
    </source>
</evidence>
<dbReference type="InterPro" id="IPR036291">
    <property type="entry name" value="NAD(P)-bd_dom_sf"/>
</dbReference>
<dbReference type="RefSeq" id="WP_215627642.1">
    <property type="nucleotide sequence ID" value="NZ_CP067089.2"/>
</dbReference>
<evidence type="ECO:0000313" key="5">
    <source>
        <dbReference type="EMBL" id="QQO10338.1"/>
    </source>
</evidence>
<dbReference type="EMBL" id="CP067089">
    <property type="protein sequence ID" value="QQO10338.1"/>
    <property type="molecule type" value="Genomic_DNA"/>
</dbReference>
<dbReference type="InterPro" id="IPR020904">
    <property type="entry name" value="Sc_DH/Rdtase_CS"/>
</dbReference>
<keyword evidence="4" id="KW-0472">Membrane</keyword>
<dbReference type="Proteomes" id="UP000595917">
    <property type="component" value="Chromosome"/>
</dbReference>
<dbReference type="InterPro" id="IPR002347">
    <property type="entry name" value="SDR_fam"/>
</dbReference>
<name>A0A7T8BCJ4_9SPIR</name>
<dbReference type="Gene3D" id="3.40.50.720">
    <property type="entry name" value="NAD(P)-binding Rossmann-like Domain"/>
    <property type="match status" value="1"/>
</dbReference>
<keyword evidence="4" id="KW-1133">Transmembrane helix</keyword>
<dbReference type="AlphaFoldDB" id="A0A7T8BCJ4"/>
<dbReference type="CDD" id="cd05233">
    <property type="entry name" value="SDR_c"/>
    <property type="match status" value="1"/>
</dbReference>